<sequence length="701" mass="77260">MFFFFFHLLFIMSLIISANATSFNYPFFDSNSKNLIFQGNSSVTDGFVQLTTNRRDVLLNNSVGRILYAEPVHLWDSRTGKVADFTTRFSFIIKMLFPPDGADGMAFFIAPNGSQIPPNSAGSTLGVFAEKTKSNSTQSPVVAVEFDTFPNSFDPRTDHVGIDINSIVSVATWNRTLKYANETRGNAWIGYNSSTKILGVYLSFDPNPVFDGNYVLTHVVDLKTVLPEWIDVGLSAATGSSFEVHNIYSWEFNSTEFPSNSSDRGSQTPKDPATGNGVVIDGKKKKNSIGLVIGLVVGGTVLVGGLGLIYLVWWKKRNSEVEKEEEDDIFDASEDDDYVRGTGPRRFTYIELDRATNHFATVGKLGEGGFGGVYRGFISDSNLDVAVKRVSSGSKQGKREFVSEVRIISRLRHKNLVRLIGWCHERSEFLLVYELMPNGSLDSHIFGKKAGLTWALRYKIALGLASALLYLHEEWEQCIVHRDIKSSNVMLDSAFNVKLGDFGLARLVDHEMSVKTTMLAGTMGYLAPECFTSGKAGKESDVYSFGVVALEIACGRRAVEPSEEEGKVGLVAWVSELYANGRLFEAVDARLNMDFDELQLERLMVVGLWCSNLDYNLRPSIRQAISVLNFDSTLPDLTSRMSMPTYFTPSKHAFDISQASSSTTTDSLINPSYASSGSYTSASSSSNTSTKYSASASLLQS</sequence>
<accession>A0AAP0Q3R4</accession>
<evidence type="ECO:0000256" key="12">
    <source>
        <dbReference type="ARBA" id="ARBA00022777"/>
    </source>
</evidence>
<comment type="subcellular location">
    <subcellularLocation>
        <location evidence="1">Cell membrane</location>
        <topology evidence="1">Single-pass type I membrane protein</topology>
    </subcellularLocation>
</comment>
<dbReference type="GO" id="GO:0002229">
    <property type="term" value="P:defense response to oomycetes"/>
    <property type="evidence" value="ECO:0007669"/>
    <property type="project" value="UniProtKB-ARBA"/>
</dbReference>
<keyword evidence="17" id="KW-0675">Receptor</keyword>
<evidence type="ECO:0000313" key="27">
    <source>
        <dbReference type="EMBL" id="KAK9166210.1"/>
    </source>
</evidence>
<dbReference type="SUPFAM" id="SSF56112">
    <property type="entry name" value="Protein kinase-like (PK-like)"/>
    <property type="match status" value="1"/>
</dbReference>
<dbReference type="InterPro" id="IPR001220">
    <property type="entry name" value="Legume_lectin_dom"/>
</dbReference>
<dbReference type="PROSITE" id="PS50011">
    <property type="entry name" value="PROTEIN_KINASE_DOM"/>
    <property type="match status" value="1"/>
</dbReference>
<comment type="function">
    <text evidence="20">Promotes hydrogen peroxide H(2)O(2) production and cell death.</text>
</comment>
<comment type="similarity">
    <text evidence="2">In the N-terminal section; belongs to the leguminous lectin family.</text>
</comment>
<dbReference type="GO" id="GO:0005524">
    <property type="term" value="F:ATP binding"/>
    <property type="evidence" value="ECO:0007669"/>
    <property type="project" value="UniProtKB-UniRule"/>
</dbReference>
<comment type="subunit">
    <text evidence="21">Interacts with ABCG40.</text>
</comment>
<dbReference type="Pfam" id="PF00139">
    <property type="entry name" value="Lectin_legB"/>
    <property type="match status" value="1"/>
</dbReference>
<dbReference type="FunFam" id="2.60.120.200:FF:000103">
    <property type="entry name" value="L-type lectin-domain containing receptor kinase IX.1"/>
    <property type="match status" value="1"/>
</dbReference>
<feature type="region of interest" description="Disordered" evidence="23">
    <location>
        <begin position="259"/>
        <end position="279"/>
    </location>
</feature>
<dbReference type="Gene3D" id="1.10.510.10">
    <property type="entry name" value="Transferase(Phosphotransferase) domain 1"/>
    <property type="match status" value="1"/>
</dbReference>
<evidence type="ECO:0000256" key="10">
    <source>
        <dbReference type="ARBA" id="ARBA00022734"/>
    </source>
</evidence>
<dbReference type="FunFam" id="1.10.510.10:FF:000240">
    <property type="entry name" value="Lectin-domain containing receptor kinase A4.3"/>
    <property type="match status" value="1"/>
</dbReference>
<evidence type="ECO:0000256" key="3">
    <source>
        <dbReference type="ARBA" id="ARBA00010217"/>
    </source>
</evidence>
<dbReference type="InterPro" id="IPR011009">
    <property type="entry name" value="Kinase-like_dom_sf"/>
</dbReference>
<keyword evidence="16 24" id="KW-0472">Membrane</keyword>
<dbReference type="AlphaFoldDB" id="A0AAP0Q3R4"/>
<dbReference type="PANTHER" id="PTHR27007">
    <property type="match status" value="1"/>
</dbReference>
<evidence type="ECO:0000256" key="23">
    <source>
        <dbReference type="SAM" id="MobiDB-lite"/>
    </source>
</evidence>
<evidence type="ECO:0000256" key="21">
    <source>
        <dbReference type="ARBA" id="ARBA00063357"/>
    </source>
</evidence>
<evidence type="ECO:0000256" key="14">
    <source>
        <dbReference type="ARBA" id="ARBA00022840"/>
    </source>
</evidence>
<dbReference type="InterPro" id="IPR017441">
    <property type="entry name" value="Protein_kinase_ATP_BS"/>
</dbReference>
<dbReference type="Pfam" id="PF00069">
    <property type="entry name" value="Pkinase"/>
    <property type="match status" value="1"/>
</dbReference>
<feature type="region of interest" description="Disordered" evidence="23">
    <location>
        <begin position="675"/>
        <end position="701"/>
    </location>
</feature>
<dbReference type="InterPro" id="IPR013320">
    <property type="entry name" value="ConA-like_dom_sf"/>
</dbReference>
<evidence type="ECO:0000256" key="8">
    <source>
        <dbReference type="ARBA" id="ARBA00022692"/>
    </source>
</evidence>
<feature type="signal peptide" evidence="25">
    <location>
        <begin position="1"/>
        <end position="20"/>
    </location>
</feature>
<evidence type="ECO:0000256" key="1">
    <source>
        <dbReference type="ARBA" id="ARBA00004251"/>
    </source>
</evidence>
<dbReference type="GO" id="GO:0009626">
    <property type="term" value="P:plant-type hypersensitive response"/>
    <property type="evidence" value="ECO:0007669"/>
    <property type="project" value="UniProtKB-ARBA"/>
</dbReference>
<evidence type="ECO:0000256" key="22">
    <source>
        <dbReference type="PROSITE-ProRule" id="PRU10141"/>
    </source>
</evidence>
<keyword evidence="28" id="KW-1185">Reference proteome</keyword>
<evidence type="ECO:0000256" key="5">
    <source>
        <dbReference type="ARBA" id="ARBA00022475"/>
    </source>
</evidence>
<feature type="chain" id="PRO_5042844981" description="non-specific serine/threonine protein kinase" evidence="25">
    <location>
        <begin position="21"/>
        <end position="701"/>
    </location>
</feature>
<keyword evidence="11 22" id="KW-0547">Nucleotide-binding</keyword>
<reference evidence="27 28" key="1">
    <citation type="submission" date="2024-01" db="EMBL/GenBank/DDBJ databases">
        <title>Genome assemblies of Stephania.</title>
        <authorList>
            <person name="Yang L."/>
        </authorList>
    </citation>
    <scope>NUCLEOTIDE SEQUENCE [LARGE SCALE GENOMIC DNA]</scope>
    <source>
        <strain evidence="27">JXDWG</strain>
        <tissue evidence="27">Leaf</tissue>
    </source>
</reference>
<keyword evidence="13" id="KW-0611">Plant defense</keyword>
<keyword evidence="5" id="KW-1003">Cell membrane</keyword>
<dbReference type="InterPro" id="IPR000719">
    <property type="entry name" value="Prot_kinase_dom"/>
</dbReference>
<dbReference type="PROSITE" id="PS00107">
    <property type="entry name" value="PROTEIN_KINASE_ATP"/>
    <property type="match status" value="1"/>
</dbReference>
<feature type="compositionally biased region" description="Polar residues" evidence="23">
    <location>
        <begin position="259"/>
        <end position="269"/>
    </location>
</feature>
<keyword evidence="10" id="KW-0430">Lectin</keyword>
<keyword evidence="9 25" id="KW-0732">Signal</keyword>
<dbReference type="EMBL" id="JBBNAG010000001">
    <property type="protein sequence ID" value="KAK9166210.1"/>
    <property type="molecule type" value="Genomic_DNA"/>
</dbReference>
<dbReference type="PROSITE" id="PS00108">
    <property type="entry name" value="PROTEIN_KINASE_ST"/>
    <property type="match status" value="1"/>
</dbReference>
<feature type="binding site" evidence="22">
    <location>
        <position position="388"/>
    </location>
    <ligand>
        <name>ATP</name>
        <dbReference type="ChEBI" id="CHEBI:30616"/>
    </ligand>
</feature>
<evidence type="ECO:0000256" key="16">
    <source>
        <dbReference type="ARBA" id="ARBA00023136"/>
    </source>
</evidence>
<dbReference type="InterPro" id="IPR008271">
    <property type="entry name" value="Ser/Thr_kinase_AS"/>
</dbReference>
<evidence type="ECO:0000259" key="26">
    <source>
        <dbReference type="PROSITE" id="PS50011"/>
    </source>
</evidence>
<evidence type="ECO:0000256" key="13">
    <source>
        <dbReference type="ARBA" id="ARBA00022821"/>
    </source>
</evidence>
<dbReference type="GO" id="GO:0030246">
    <property type="term" value="F:carbohydrate binding"/>
    <property type="evidence" value="ECO:0007669"/>
    <property type="project" value="UniProtKB-KW"/>
</dbReference>
<comment type="similarity">
    <text evidence="3">In the C-terminal section; belongs to the protein kinase superfamily. Ser/Thr protein kinase family.</text>
</comment>
<evidence type="ECO:0000256" key="2">
    <source>
        <dbReference type="ARBA" id="ARBA00008536"/>
    </source>
</evidence>
<dbReference type="Proteomes" id="UP001419268">
    <property type="component" value="Unassembled WGS sequence"/>
</dbReference>
<dbReference type="InterPro" id="IPR019825">
    <property type="entry name" value="Lectin_legB_Mn/Ca_BS"/>
</dbReference>
<dbReference type="FunFam" id="3.30.200.20:FF:000168">
    <property type="entry name" value="L-type lectin-domain containing receptor kinase IX.1"/>
    <property type="match status" value="1"/>
</dbReference>
<evidence type="ECO:0000256" key="9">
    <source>
        <dbReference type="ARBA" id="ARBA00022729"/>
    </source>
</evidence>
<dbReference type="SMART" id="SM00220">
    <property type="entry name" value="S_TKc"/>
    <property type="match status" value="1"/>
</dbReference>
<evidence type="ECO:0000256" key="24">
    <source>
        <dbReference type="SAM" id="Phobius"/>
    </source>
</evidence>
<evidence type="ECO:0000256" key="11">
    <source>
        <dbReference type="ARBA" id="ARBA00022741"/>
    </source>
</evidence>
<dbReference type="Gene3D" id="2.60.120.200">
    <property type="match status" value="1"/>
</dbReference>
<dbReference type="CDD" id="cd14066">
    <property type="entry name" value="STKc_IRAK"/>
    <property type="match status" value="1"/>
</dbReference>
<name>A0AAP0Q3R4_9MAGN</name>
<dbReference type="InterPro" id="IPR050528">
    <property type="entry name" value="L-type_Lectin-RKs"/>
</dbReference>
<organism evidence="27 28">
    <name type="scientific">Stephania cephalantha</name>
    <dbReference type="NCBI Taxonomy" id="152367"/>
    <lineage>
        <taxon>Eukaryota</taxon>
        <taxon>Viridiplantae</taxon>
        <taxon>Streptophyta</taxon>
        <taxon>Embryophyta</taxon>
        <taxon>Tracheophyta</taxon>
        <taxon>Spermatophyta</taxon>
        <taxon>Magnoliopsida</taxon>
        <taxon>Ranunculales</taxon>
        <taxon>Menispermaceae</taxon>
        <taxon>Menispermoideae</taxon>
        <taxon>Cissampelideae</taxon>
        <taxon>Stephania</taxon>
    </lineage>
</organism>
<evidence type="ECO:0000256" key="6">
    <source>
        <dbReference type="ARBA" id="ARBA00022527"/>
    </source>
</evidence>
<keyword evidence="8 24" id="KW-0812">Transmembrane</keyword>
<gene>
    <name evidence="27" type="ORF">Scep_001401</name>
</gene>
<evidence type="ECO:0000256" key="20">
    <source>
        <dbReference type="ARBA" id="ARBA00058818"/>
    </source>
</evidence>
<keyword evidence="15 24" id="KW-1133">Transmembrane helix</keyword>
<keyword evidence="18" id="KW-0325">Glycoprotein</keyword>
<dbReference type="Gene3D" id="3.30.200.20">
    <property type="entry name" value="Phosphorylase Kinase, domain 1"/>
    <property type="match status" value="1"/>
</dbReference>
<evidence type="ECO:0000256" key="19">
    <source>
        <dbReference type="ARBA" id="ARBA00058054"/>
    </source>
</evidence>
<evidence type="ECO:0000313" key="28">
    <source>
        <dbReference type="Proteomes" id="UP001419268"/>
    </source>
</evidence>
<comment type="caution">
    <text evidence="27">The sequence shown here is derived from an EMBL/GenBank/DDBJ whole genome shotgun (WGS) entry which is preliminary data.</text>
</comment>
<keyword evidence="7" id="KW-0808">Transferase</keyword>
<keyword evidence="14 22" id="KW-0067">ATP-binding</keyword>
<dbReference type="SUPFAM" id="SSF49899">
    <property type="entry name" value="Concanavalin A-like lectins/glucanases"/>
    <property type="match status" value="1"/>
</dbReference>
<feature type="transmembrane region" description="Helical" evidence="24">
    <location>
        <begin position="289"/>
        <end position="313"/>
    </location>
</feature>
<feature type="domain" description="Protein kinase" evidence="26">
    <location>
        <begin position="359"/>
        <end position="634"/>
    </location>
</feature>
<keyword evidence="6" id="KW-0723">Serine/threonine-protein kinase</keyword>
<evidence type="ECO:0000256" key="15">
    <source>
        <dbReference type="ARBA" id="ARBA00022989"/>
    </source>
</evidence>
<protein>
    <recommendedName>
        <fullName evidence="4">non-specific serine/threonine protein kinase</fullName>
        <ecNumber evidence="4">2.7.11.1</ecNumber>
    </recommendedName>
</protein>
<comment type="function">
    <text evidence="19">Involved in resistance response to the pathogenic oomycetes Phytophthora infestans and Phytophthora capsici.</text>
</comment>
<evidence type="ECO:0000256" key="7">
    <source>
        <dbReference type="ARBA" id="ARBA00022679"/>
    </source>
</evidence>
<evidence type="ECO:0000256" key="17">
    <source>
        <dbReference type="ARBA" id="ARBA00023170"/>
    </source>
</evidence>
<evidence type="ECO:0000256" key="25">
    <source>
        <dbReference type="SAM" id="SignalP"/>
    </source>
</evidence>
<dbReference type="GO" id="GO:0004674">
    <property type="term" value="F:protein serine/threonine kinase activity"/>
    <property type="evidence" value="ECO:0007669"/>
    <property type="project" value="UniProtKB-KW"/>
</dbReference>
<dbReference type="EC" id="2.7.11.1" evidence="4"/>
<keyword evidence="12" id="KW-0418">Kinase</keyword>
<evidence type="ECO:0000256" key="4">
    <source>
        <dbReference type="ARBA" id="ARBA00012513"/>
    </source>
</evidence>
<dbReference type="PROSITE" id="PS00307">
    <property type="entry name" value="LECTIN_LEGUME_BETA"/>
    <property type="match status" value="1"/>
</dbReference>
<proteinExistence type="inferred from homology"/>
<dbReference type="CDD" id="cd06899">
    <property type="entry name" value="lectin_legume_LecRK_Arcelin_ConA"/>
    <property type="match status" value="1"/>
</dbReference>
<dbReference type="GO" id="GO:0005886">
    <property type="term" value="C:plasma membrane"/>
    <property type="evidence" value="ECO:0007669"/>
    <property type="project" value="UniProtKB-SubCell"/>
</dbReference>
<evidence type="ECO:0000256" key="18">
    <source>
        <dbReference type="ARBA" id="ARBA00023180"/>
    </source>
</evidence>